<dbReference type="Proteomes" id="UP000094385">
    <property type="component" value="Unassembled WGS sequence"/>
</dbReference>
<dbReference type="AlphaFoldDB" id="A0A1E3PX61"/>
<dbReference type="EMBL" id="KV454301">
    <property type="protein sequence ID" value="ODQ70001.1"/>
    <property type="molecule type" value="Genomic_DNA"/>
</dbReference>
<evidence type="ECO:0000313" key="2">
    <source>
        <dbReference type="Proteomes" id="UP000094385"/>
    </source>
</evidence>
<feature type="non-terminal residue" evidence="1">
    <location>
        <position position="1"/>
    </location>
</feature>
<accession>A0A1E3PX61</accession>
<proteinExistence type="predicted"/>
<feature type="non-terminal residue" evidence="1">
    <location>
        <position position="91"/>
    </location>
</feature>
<protein>
    <submittedName>
        <fullName evidence="1">Uncharacterized protein</fullName>
    </submittedName>
</protein>
<reference evidence="1 2" key="1">
    <citation type="journal article" date="2016" name="Proc. Natl. Acad. Sci. U.S.A.">
        <title>Comparative genomics of biotechnologically important yeasts.</title>
        <authorList>
            <person name="Riley R."/>
            <person name="Haridas S."/>
            <person name="Wolfe K.H."/>
            <person name="Lopes M.R."/>
            <person name="Hittinger C.T."/>
            <person name="Goeker M."/>
            <person name="Salamov A.A."/>
            <person name="Wisecaver J.H."/>
            <person name="Long T.M."/>
            <person name="Calvey C.H."/>
            <person name="Aerts A.L."/>
            <person name="Barry K.W."/>
            <person name="Choi C."/>
            <person name="Clum A."/>
            <person name="Coughlan A.Y."/>
            <person name="Deshpande S."/>
            <person name="Douglass A.P."/>
            <person name="Hanson S.J."/>
            <person name="Klenk H.-P."/>
            <person name="LaButti K.M."/>
            <person name="Lapidus A."/>
            <person name="Lindquist E.A."/>
            <person name="Lipzen A.M."/>
            <person name="Meier-Kolthoff J.P."/>
            <person name="Ohm R.A."/>
            <person name="Otillar R.P."/>
            <person name="Pangilinan J.L."/>
            <person name="Peng Y."/>
            <person name="Rokas A."/>
            <person name="Rosa C.A."/>
            <person name="Scheuner C."/>
            <person name="Sibirny A.A."/>
            <person name="Slot J.C."/>
            <person name="Stielow J.B."/>
            <person name="Sun H."/>
            <person name="Kurtzman C.P."/>
            <person name="Blackwell M."/>
            <person name="Grigoriev I.V."/>
            <person name="Jeffries T.W."/>
        </authorList>
    </citation>
    <scope>NUCLEOTIDE SEQUENCE [LARGE SCALE GENOMIC DNA]</scope>
    <source>
        <strain evidence="1 2">NRRL Y-11557</strain>
    </source>
</reference>
<name>A0A1E3PX61_LIPST</name>
<organism evidence="1 2">
    <name type="scientific">Lipomyces starkeyi NRRL Y-11557</name>
    <dbReference type="NCBI Taxonomy" id="675824"/>
    <lineage>
        <taxon>Eukaryota</taxon>
        <taxon>Fungi</taxon>
        <taxon>Dikarya</taxon>
        <taxon>Ascomycota</taxon>
        <taxon>Saccharomycotina</taxon>
        <taxon>Lipomycetes</taxon>
        <taxon>Lipomycetales</taxon>
        <taxon>Lipomycetaceae</taxon>
        <taxon>Lipomyces</taxon>
    </lineage>
</organism>
<sequence length="91" mass="10507">SSLNICLHPFNLLYSYELCLVEVRERSGQSLLQWTEYCNIKRLEIRSGKRNSILKAVSYKASTNMAIVTIADEEALLTIRFCSCRRLEDAF</sequence>
<keyword evidence="2" id="KW-1185">Reference proteome</keyword>
<gene>
    <name evidence="1" type="ORF">LIPSTDRAFT_31930</name>
</gene>
<evidence type="ECO:0000313" key="1">
    <source>
        <dbReference type="EMBL" id="ODQ70001.1"/>
    </source>
</evidence>